<dbReference type="Proteomes" id="UP000643403">
    <property type="component" value="Unassembled WGS sequence"/>
</dbReference>
<dbReference type="RefSeq" id="WP_189449476.1">
    <property type="nucleotide sequence ID" value="NZ_BMXY01000002.1"/>
</dbReference>
<name>A0ABQ3C438_9GAMM</name>
<evidence type="ECO:0000313" key="3">
    <source>
        <dbReference type="EMBL" id="GGZ66010.1"/>
    </source>
</evidence>
<accession>A0ABQ3C438</accession>
<proteinExistence type="predicted"/>
<sequence length="181" mass="19857">MTTRSPRFHALLIAACLALPMLALAQQPAAAARETGDAWLDARLADIDAYAATYRDAFVDEVARYHRAPRDLVQELLARPGWTPGDVYLACSLARQAGRPCREVADRRAGETADWATLARTLDIAPGSPRFHALKRDVVATYGRWARPIRVDAELAPDFPKLPREAARPPAGTATDKDKND</sequence>
<feature type="chain" id="PRO_5046499721" description="Secreted protein" evidence="2">
    <location>
        <begin position="26"/>
        <end position="181"/>
    </location>
</feature>
<evidence type="ECO:0000256" key="1">
    <source>
        <dbReference type="SAM" id="MobiDB-lite"/>
    </source>
</evidence>
<dbReference type="EMBL" id="BMXY01000002">
    <property type="protein sequence ID" value="GGZ66010.1"/>
    <property type="molecule type" value="Genomic_DNA"/>
</dbReference>
<evidence type="ECO:0000256" key="2">
    <source>
        <dbReference type="SAM" id="SignalP"/>
    </source>
</evidence>
<keyword evidence="4" id="KW-1185">Reference proteome</keyword>
<keyword evidence="2" id="KW-0732">Signal</keyword>
<organism evidence="3 4">
    <name type="scientific">Cognatilysobacter xinjiangensis</name>
    <dbReference type="NCBI Taxonomy" id="546892"/>
    <lineage>
        <taxon>Bacteria</taxon>
        <taxon>Pseudomonadati</taxon>
        <taxon>Pseudomonadota</taxon>
        <taxon>Gammaproteobacteria</taxon>
        <taxon>Lysobacterales</taxon>
        <taxon>Lysobacteraceae</taxon>
        <taxon>Cognatilysobacter</taxon>
    </lineage>
</organism>
<protein>
    <recommendedName>
        <fullName evidence="5">Secreted protein</fullName>
    </recommendedName>
</protein>
<reference evidence="4" key="1">
    <citation type="journal article" date="2019" name="Int. J. Syst. Evol. Microbiol.">
        <title>The Global Catalogue of Microorganisms (GCM) 10K type strain sequencing project: providing services to taxonomists for standard genome sequencing and annotation.</title>
        <authorList>
            <consortium name="The Broad Institute Genomics Platform"/>
            <consortium name="The Broad Institute Genome Sequencing Center for Infectious Disease"/>
            <person name="Wu L."/>
            <person name="Ma J."/>
        </authorList>
    </citation>
    <scope>NUCLEOTIDE SEQUENCE [LARGE SCALE GENOMIC DNA]</scope>
    <source>
        <strain evidence="4">KCTC 22558</strain>
    </source>
</reference>
<comment type="caution">
    <text evidence="3">The sequence shown here is derived from an EMBL/GenBank/DDBJ whole genome shotgun (WGS) entry which is preliminary data.</text>
</comment>
<gene>
    <name evidence="3" type="ORF">GCM10008101_20120</name>
</gene>
<evidence type="ECO:0008006" key="5">
    <source>
        <dbReference type="Google" id="ProtNLM"/>
    </source>
</evidence>
<evidence type="ECO:0000313" key="4">
    <source>
        <dbReference type="Proteomes" id="UP000643403"/>
    </source>
</evidence>
<feature type="region of interest" description="Disordered" evidence="1">
    <location>
        <begin position="158"/>
        <end position="181"/>
    </location>
</feature>
<feature type="signal peptide" evidence="2">
    <location>
        <begin position="1"/>
        <end position="25"/>
    </location>
</feature>